<evidence type="ECO:0000313" key="2">
    <source>
        <dbReference type="EMBL" id="THY34377.1"/>
    </source>
</evidence>
<feature type="region of interest" description="Disordered" evidence="1">
    <location>
        <begin position="157"/>
        <end position="181"/>
    </location>
</feature>
<organism evidence="2 3">
    <name type="scientific">Aureobasidium pullulans</name>
    <name type="common">Black yeast</name>
    <name type="synonym">Pullularia pullulans</name>
    <dbReference type="NCBI Taxonomy" id="5580"/>
    <lineage>
        <taxon>Eukaryota</taxon>
        <taxon>Fungi</taxon>
        <taxon>Dikarya</taxon>
        <taxon>Ascomycota</taxon>
        <taxon>Pezizomycotina</taxon>
        <taxon>Dothideomycetes</taxon>
        <taxon>Dothideomycetidae</taxon>
        <taxon>Dothideales</taxon>
        <taxon>Saccotheciaceae</taxon>
        <taxon>Aureobasidium</taxon>
    </lineage>
</organism>
<feature type="compositionally biased region" description="Basic residues" evidence="1">
    <location>
        <begin position="1"/>
        <end position="11"/>
    </location>
</feature>
<comment type="caution">
    <text evidence="2">The sequence shown here is derived from an EMBL/GenBank/DDBJ whole genome shotgun (WGS) entry which is preliminary data.</text>
</comment>
<dbReference type="EMBL" id="QZBD01000040">
    <property type="protein sequence ID" value="THY34377.1"/>
    <property type="molecule type" value="Genomic_DNA"/>
</dbReference>
<proteinExistence type="predicted"/>
<feature type="region of interest" description="Disordered" evidence="1">
    <location>
        <begin position="1"/>
        <end position="83"/>
    </location>
</feature>
<dbReference type="Proteomes" id="UP000306584">
    <property type="component" value="Unassembled WGS sequence"/>
</dbReference>
<feature type="compositionally biased region" description="Polar residues" evidence="1">
    <location>
        <begin position="566"/>
        <end position="575"/>
    </location>
</feature>
<evidence type="ECO:0000256" key="1">
    <source>
        <dbReference type="SAM" id="MobiDB-lite"/>
    </source>
</evidence>
<gene>
    <name evidence="2" type="ORF">D6D01_01982</name>
</gene>
<feature type="region of interest" description="Disordered" evidence="1">
    <location>
        <begin position="492"/>
        <end position="735"/>
    </location>
</feature>
<feature type="compositionally biased region" description="Basic and acidic residues" evidence="1">
    <location>
        <begin position="425"/>
        <end position="436"/>
    </location>
</feature>
<feature type="region of interest" description="Disordered" evidence="1">
    <location>
        <begin position="197"/>
        <end position="465"/>
    </location>
</feature>
<feature type="compositionally biased region" description="Polar residues" evidence="1">
    <location>
        <begin position="549"/>
        <end position="559"/>
    </location>
</feature>
<feature type="compositionally biased region" description="Low complexity" evidence="1">
    <location>
        <begin position="238"/>
        <end position="252"/>
    </location>
</feature>
<evidence type="ECO:0008006" key="4">
    <source>
        <dbReference type="Google" id="ProtNLM"/>
    </source>
</evidence>
<feature type="compositionally biased region" description="Polar residues" evidence="1">
    <location>
        <begin position="12"/>
        <end position="21"/>
    </location>
</feature>
<name>A0A4S9LWM1_AURPU</name>
<feature type="compositionally biased region" description="Low complexity" evidence="1">
    <location>
        <begin position="684"/>
        <end position="701"/>
    </location>
</feature>
<feature type="compositionally biased region" description="Polar residues" evidence="1">
    <location>
        <begin position="305"/>
        <end position="333"/>
    </location>
</feature>
<accession>A0A4S9LWM1</accession>
<feature type="compositionally biased region" description="Polar residues" evidence="1">
    <location>
        <begin position="502"/>
        <end position="514"/>
    </location>
</feature>
<evidence type="ECO:0000313" key="3">
    <source>
        <dbReference type="Proteomes" id="UP000306584"/>
    </source>
</evidence>
<feature type="compositionally biased region" description="Polar residues" evidence="1">
    <location>
        <begin position="451"/>
        <end position="462"/>
    </location>
</feature>
<sequence>MARRSSARIRAKQSTTPQAQRVSDMGVDSDAIKTPRTAPKLSAVDEHEEPQPTPTRTAQTPRDGTPIQPSMQEMHPQKYQMSTAKPLDEARWLGFSSNKTTQQTPTKTPKAANSIMDNAPDFSFTFQRPTLNLSPQARALMEETRGEAAKIRIEMQATQKGQPSASDVLGRKMATPSGKVSRFSDVHMKAFKKMDSIADHPSAFRNKDNRPLATDKPSAPTAPSALKRSPSKAELERPSSSSSTSLPRPSSRGNLEAGPAKRVKHAAEDDTATSRPDATPKPSLKSAMKSQMTPRSVKPPKSILKSAQSARRTTMIPSFQRSPIRLNMTSASVQQEQAQQQQKEQRAQLLSKSPMKSPVKSTMAERIAQFEPEAPESPLLSRSPAKHASPQKVQIDAPESPDASSKIPFLARSPAKKTFLAAQGPDDKDGNKEKPNKTPLLARSPAKISVPESSIHSAQQETPAKPSLFARFNLLRKSPVKSILRTPQRLYSDDPFKLANGTHMSTPPNATSDADTAAPPRPPKTCPVIKHVDFSASTKTLDQADESPDTPTKASSPPSKTDEESSITYPTLPTTSDKDDRPKKAYRRMTMAGAPNDFTFRAGAQAITFAPSPRRTTSQEVKPSIRSVEHSPELHSAAGQKRKADTHDLKAATTTTTSDKENDDDADHRPAKKARSDNPPPSRPSTTTPAAAKTPVKKIPTIGVRPKSYTSKPKEKRPGMLSAARLAALATPKRR</sequence>
<reference evidence="2 3" key="1">
    <citation type="submission" date="2018-10" db="EMBL/GenBank/DDBJ databases">
        <title>Fifty Aureobasidium pullulans genomes reveal a recombining polyextremotolerant generalist.</title>
        <authorList>
            <person name="Gostincar C."/>
            <person name="Turk M."/>
            <person name="Zajc J."/>
            <person name="Gunde-Cimerman N."/>
        </authorList>
    </citation>
    <scope>NUCLEOTIDE SEQUENCE [LARGE SCALE GENOMIC DNA]</scope>
    <source>
        <strain evidence="2 3">EXF-6604</strain>
    </source>
</reference>
<dbReference type="AlphaFoldDB" id="A0A4S9LWM1"/>
<protein>
    <recommendedName>
        <fullName evidence="4">Erythromycin esterase</fullName>
    </recommendedName>
</protein>